<evidence type="ECO:0000259" key="2">
    <source>
        <dbReference type="Pfam" id="PF00892"/>
    </source>
</evidence>
<dbReference type="AlphaFoldDB" id="O66609"/>
<name>O66609_AQUAE</name>
<dbReference type="PANTHER" id="PTHR22911">
    <property type="entry name" value="ACYL-MALONYL CONDENSING ENZYME-RELATED"/>
    <property type="match status" value="1"/>
</dbReference>
<dbReference type="InterPro" id="IPR037185">
    <property type="entry name" value="EmrE-like"/>
</dbReference>
<organism evidence="3 4">
    <name type="scientific">Aquifex aeolicus (strain VF5)</name>
    <dbReference type="NCBI Taxonomy" id="224324"/>
    <lineage>
        <taxon>Bacteria</taxon>
        <taxon>Pseudomonadati</taxon>
        <taxon>Aquificota</taxon>
        <taxon>Aquificia</taxon>
        <taxon>Aquificales</taxon>
        <taxon>Aquificaceae</taxon>
        <taxon>Aquifex</taxon>
    </lineage>
</organism>
<dbReference type="InParanoid" id="O66609"/>
<evidence type="ECO:0000313" key="4">
    <source>
        <dbReference type="Proteomes" id="UP000000798"/>
    </source>
</evidence>
<feature type="transmembrane region" description="Helical" evidence="1">
    <location>
        <begin position="6"/>
        <end position="26"/>
    </location>
</feature>
<feature type="domain" description="EamA" evidence="2">
    <location>
        <begin position="7"/>
        <end position="136"/>
    </location>
</feature>
<dbReference type="Gene3D" id="1.10.3730.20">
    <property type="match status" value="1"/>
</dbReference>
<dbReference type="STRING" id="224324.aq_246"/>
<dbReference type="Proteomes" id="UP000000798">
    <property type="component" value="Chromosome"/>
</dbReference>
<gene>
    <name evidence="3" type="ordered locus">aq_246</name>
</gene>
<dbReference type="PANTHER" id="PTHR22911:SF137">
    <property type="entry name" value="SOLUTE CARRIER FAMILY 35 MEMBER G2-RELATED"/>
    <property type="match status" value="1"/>
</dbReference>
<dbReference type="SUPFAM" id="SSF103481">
    <property type="entry name" value="Multidrug resistance efflux transporter EmrE"/>
    <property type="match status" value="2"/>
</dbReference>
<dbReference type="Pfam" id="PF00892">
    <property type="entry name" value="EamA"/>
    <property type="match status" value="2"/>
</dbReference>
<proteinExistence type="predicted"/>
<feature type="transmembrane region" description="Helical" evidence="1">
    <location>
        <begin position="38"/>
        <end position="59"/>
    </location>
</feature>
<dbReference type="EMBL" id="AE000657">
    <property type="protein sequence ID" value="AAC06571.1"/>
    <property type="molecule type" value="Genomic_DNA"/>
</dbReference>
<feature type="transmembrane region" description="Helical" evidence="1">
    <location>
        <begin position="178"/>
        <end position="196"/>
    </location>
</feature>
<dbReference type="OrthoDB" id="13006at2"/>
<evidence type="ECO:0000256" key="1">
    <source>
        <dbReference type="SAM" id="Phobius"/>
    </source>
</evidence>
<keyword evidence="4" id="KW-1185">Reference proteome</keyword>
<reference evidence="3 4" key="1">
    <citation type="journal article" date="1998" name="Nature">
        <title>The complete genome of the hyperthermophilic bacterium Aquifex aeolicus.</title>
        <authorList>
            <person name="Deckert G."/>
            <person name="Warren P.V."/>
            <person name="Gaasterland T."/>
            <person name="Young W.G."/>
            <person name="Lenox A.L."/>
            <person name="Graham D.E."/>
            <person name="Overbeek R."/>
            <person name="Snead M.A."/>
            <person name="Keller M."/>
            <person name="Aujay M."/>
            <person name="Huber R."/>
            <person name="Feldman R.A."/>
            <person name="Short J.M."/>
            <person name="Olson G.J."/>
            <person name="Swanson R.V."/>
        </authorList>
    </citation>
    <scope>NUCLEOTIDE SEQUENCE [LARGE SCALE GENOMIC DNA]</scope>
    <source>
        <strain evidence="3 4">VF5</strain>
    </source>
</reference>
<dbReference type="EnsemblBacteria" id="AAC06571">
    <property type="protein sequence ID" value="AAC06571"/>
    <property type="gene ID" value="aq_246"/>
</dbReference>
<feature type="transmembrane region" description="Helical" evidence="1">
    <location>
        <begin position="120"/>
        <end position="138"/>
    </location>
</feature>
<feature type="transmembrane region" description="Helical" evidence="1">
    <location>
        <begin position="150"/>
        <end position="172"/>
    </location>
</feature>
<protein>
    <recommendedName>
        <fullName evidence="2">EamA domain-containing protein</fullName>
    </recommendedName>
</protein>
<evidence type="ECO:0000313" key="3">
    <source>
        <dbReference type="EMBL" id="AAC06571.1"/>
    </source>
</evidence>
<keyword evidence="1" id="KW-1133">Transmembrane helix</keyword>
<feature type="transmembrane region" description="Helical" evidence="1">
    <location>
        <begin position="96"/>
        <end position="114"/>
    </location>
</feature>
<dbReference type="RefSeq" id="WP_010880107.1">
    <property type="nucleotide sequence ID" value="NC_000918.1"/>
</dbReference>
<sequence>MEYNHLLGITFSLFSAFFWATNDIFNKKLILKGYEENFVLWIRFPLGALLLLPFGLVYWDLNETVIKTTFLWLPSEILASIFFIKSLKYAPLSLAMPFYATMPAFSALAGWIVLGEVLSLRNWLGILLIVYGTTLLAGKNIKSFFTLNKGVLYALFSSFLFGVNVVIGKIAVVSSNQFFFSWYYCLVMSLALIPFVKRFEVKDFSSDWKFFGIVGLFFSLGMVFYTWAYIYTYASFVAATERLAILLDVLYGKVFFGEKVKNAFKASIIMVLGVFLLSL</sequence>
<dbReference type="KEGG" id="aae:aq_246"/>
<keyword evidence="1" id="KW-0812">Transmembrane</keyword>
<feature type="transmembrane region" description="Helical" evidence="1">
    <location>
        <begin position="208"/>
        <end position="227"/>
    </location>
</feature>
<dbReference type="PIR" id="E70322">
    <property type="entry name" value="E70322"/>
</dbReference>
<feature type="domain" description="EamA" evidence="2">
    <location>
        <begin position="149"/>
        <end position="278"/>
    </location>
</feature>
<keyword evidence="1" id="KW-0472">Membrane</keyword>
<dbReference type="GO" id="GO:0016020">
    <property type="term" value="C:membrane"/>
    <property type="evidence" value="ECO:0000318"/>
    <property type="project" value="GO_Central"/>
</dbReference>
<accession>O66609</accession>
<dbReference type="eggNOG" id="COG0697">
    <property type="taxonomic scope" value="Bacteria"/>
</dbReference>
<dbReference type="InterPro" id="IPR000620">
    <property type="entry name" value="EamA_dom"/>
</dbReference>
<dbReference type="HOGENOM" id="CLU_996198_0_0_0"/>